<comment type="caution">
    <text evidence="1">The sequence shown here is derived from an EMBL/GenBank/DDBJ whole genome shotgun (WGS) entry which is preliminary data.</text>
</comment>
<dbReference type="AlphaFoldDB" id="A0AAV4W009"/>
<proteinExistence type="predicted"/>
<organism evidence="1 2">
    <name type="scientific">Caerostris darwini</name>
    <dbReference type="NCBI Taxonomy" id="1538125"/>
    <lineage>
        <taxon>Eukaryota</taxon>
        <taxon>Metazoa</taxon>
        <taxon>Ecdysozoa</taxon>
        <taxon>Arthropoda</taxon>
        <taxon>Chelicerata</taxon>
        <taxon>Arachnida</taxon>
        <taxon>Araneae</taxon>
        <taxon>Araneomorphae</taxon>
        <taxon>Entelegynae</taxon>
        <taxon>Araneoidea</taxon>
        <taxon>Araneidae</taxon>
        <taxon>Caerostris</taxon>
    </lineage>
</organism>
<sequence length="120" mass="13136">MNMKFLCVFRGIGPDGRGTSAVALGATGLGFEFWYHGDKKIQSARGRYYRADTHTPQECIRGDKPAIKKNPKENGARSYWESKSIRKTGSANKAMLPSLLLLLGLSSDSLVAMEGIVLQT</sequence>
<dbReference type="EMBL" id="BPLQ01013916">
    <property type="protein sequence ID" value="GIY75881.1"/>
    <property type="molecule type" value="Genomic_DNA"/>
</dbReference>
<gene>
    <name evidence="1" type="ORF">CDAR_450791</name>
</gene>
<protein>
    <submittedName>
        <fullName evidence="1">Uncharacterized protein</fullName>
    </submittedName>
</protein>
<accession>A0AAV4W009</accession>
<keyword evidence="2" id="KW-1185">Reference proteome</keyword>
<name>A0AAV4W009_9ARAC</name>
<evidence type="ECO:0000313" key="1">
    <source>
        <dbReference type="EMBL" id="GIY75881.1"/>
    </source>
</evidence>
<evidence type="ECO:0000313" key="2">
    <source>
        <dbReference type="Proteomes" id="UP001054837"/>
    </source>
</evidence>
<reference evidence="1 2" key="1">
    <citation type="submission" date="2021-06" db="EMBL/GenBank/DDBJ databases">
        <title>Caerostris darwini draft genome.</title>
        <authorList>
            <person name="Kono N."/>
            <person name="Arakawa K."/>
        </authorList>
    </citation>
    <scope>NUCLEOTIDE SEQUENCE [LARGE SCALE GENOMIC DNA]</scope>
</reference>
<dbReference type="Proteomes" id="UP001054837">
    <property type="component" value="Unassembled WGS sequence"/>
</dbReference>